<dbReference type="Proteomes" id="UP001058533">
    <property type="component" value="Chromosome"/>
</dbReference>
<dbReference type="RefSeq" id="WP_256506243.1">
    <property type="nucleotide sequence ID" value="NZ_CP101740.1"/>
</dbReference>
<sequence length="334" mass="37183">MSEQWQTEELRMVRLSQVEPGERALMLEAYRRGVYEVAFPIADLRENVAYWAARLAHDAPPPQPHLDVILAITPFRLIVGGVTIEHYRTADCGLLTYIAVMPDARGRGVGTRLVAEARRVLTEIAGNVLMFAETERYCDAVDDHERTATIARQRQLAKLGADMLVFDYVMPPLRADSQPHPLHLLVFIAGPGTRPSIPARQVALLLRELAAALETDIEAHPDTRAMIDHLEATDLIDVEPLPGTRFDRQFTESPVLRNLDTGTFSFAFELCVATDGSVERAAVRLEQVQAALEREGSSHVAAHAALVEPVRSFLDDVTTWERRKPSDQAQTLPL</sequence>
<evidence type="ECO:0000313" key="3">
    <source>
        <dbReference type="Proteomes" id="UP001058533"/>
    </source>
</evidence>
<dbReference type="PROSITE" id="PS51186">
    <property type="entry name" value="GNAT"/>
    <property type="match status" value="1"/>
</dbReference>
<dbReference type="GO" id="GO:0016746">
    <property type="term" value="F:acyltransferase activity"/>
    <property type="evidence" value="ECO:0007669"/>
    <property type="project" value="UniProtKB-KW"/>
</dbReference>
<reference evidence="2" key="1">
    <citation type="submission" date="2022-07" db="EMBL/GenBank/DDBJ databases">
        <title>Sphingomonas sp. nov., a novel bacterium isolated from the north slope of the Mount Everest.</title>
        <authorList>
            <person name="Cui X."/>
            <person name="Liu Y."/>
        </authorList>
    </citation>
    <scope>NUCLEOTIDE SEQUENCE</scope>
    <source>
        <strain evidence="2">S5-59</strain>
    </source>
</reference>
<keyword evidence="2" id="KW-0808">Transferase</keyword>
<dbReference type="EMBL" id="CP101740">
    <property type="protein sequence ID" value="UUL82416.1"/>
    <property type="molecule type" value="Genomic_DNA"/>
</dbReference>
<proteinExistence type="predicted"/>
<evidence type="ECO:0000259" key="1">
    <source>
        <dbReference type="PROSITE" id="PS51186"/>
    </source>
</evidence>
<name>A0ABY5L8D5_9SPHN</name>
<dbReference type="InterPro" id="IPR016181">
    <property type="entry name" value="Acyl_CoA_acyltransferase"/>
</dbReference>
<dbReference type="SUPFAM" id="SSF55729">
    <property type="entry name" value="Acyl-CoA N-acyltransferases (Nat)"/>
    <property type="match status" value="1"/>
</dbReference>
<dbReference type="InterPro" id="IPR000182">
    <property type="entry name" value="GNAT_dom"/>
</dbReference>
<evidence type="ECO:0000313" key="2">
    <source>
        <dbReference type="EMBL" id="UUL82416.1"/>
    </source>
</evidence>
<dbReference type="Pfam" id="PF00583">
    <property type="entry name" value="Acetyltransf_1"/>
    <property type="match status" value="1"/>
</dbReference>
<dbReference type="EC" id="2.3.1.-" evidence="2"/>
<gene>
    <name evidence="2" type="ORF">NMP03_14785</name>
</gene>
<accession>A0ABY5L8D5</accession>
<feature type="domain" description="N-acetyltransferase" evidence="1">
    <location>
        <begin position="13"/>
        <end position="191"/>
    </location>
</feature>
<keyword evidence="3" id="KW-1185">Reference proteome</keyword>
<dbReference type="Gene3D" id="3.40.630.30">
    <property type="match status" value="1"/>
</dbReference>
<dbReference type="CDD" id="cd04301">
    <property type="entry name" value="NAT_SF"/>
    <property type="match status" value="1"/>
</dbReference>
<keyword evidence="2" id="KW-0012">Acyltransferase</keyword>
<organism evidence="2 3">
    <name type="scientific">Sphingomonas qomolangmaensis</name>
    <dbReference type="NCBI Taxonomy" id="2918765"/>
    <lineage>
        <taxon>Bacteria</taxon>
        <taxon>Pseudomonadati</taxon>
        <taxon>Pseudomonadota</taxon>
        <taxon>Alphaproteobacteria</taxon>
        <taxon>Sphingomonadales</taxon>
        <taxon>Sphingomonadaceae</taxon>
        <taxon>Sphingomonas</taxon>
    </lineage>
</organism>
<protein>
    <submittedName>
        <fullName evidence="2">GNAT family N-acetyltransferase</fullName>
        <ecNumber evidence="2">2.3.1.-</ecNumber>
    </submittedName>
</protein>